<organism evidence="2">
    <name type="scientific">Sesamum latifolium</name>
    <dbReference type="NCBI Taxonomy" id="2727402"/>
    <lineage>
        <taxon>Eukaryota</taxon>
        <taxon>Viridiplantae</taxon>
        <taxon>Streptophyta</taxon>
        <taxon>Embryophyta</taxon>
        <taxon>Tracheophyta</taxon>
        <taxon>Spermatophyta</taxon>
        <taxon>Magnoliopsida</taxon>
        <taxon>eudicotyledons</taxon>
        <taxon>Gunneridae</taxon>
        <taxon>Pentapetalae</taxon>
        <taxon>asterids</taxon>
        <taxon>lamiids</taxon>
        <taxon>Lamiales</taxon>
        <taxon>Pedaliaceae</taxon>
        <taxon>Sesamum</taxon>
    </lineage>
</organism>
<sequence>MSILCWNCQGVGGPWTVRGLGEYIKTHHPSLVFLAETKCKSSRIELLKRKWNMFGYSVDSIGKSGGLALLWEKSVSVQLQSFSATHIDVSIQTNNDPSPWRLTDFYGSPDAGKRMEFWNLLRTLHMQSCRPWLCAGDFNEILLQSEKKGGSLRPLWQMRNFREVLSDCNLHDLGFSGEQFTWNNRQDPYNTVLERLNRACGDTNWKALFPSATIQNLFCIYSDHSPILISLTPAHTQKLKGKRIFRFEASWLQSEDCGRIVENSWQSAGTGNDQQNFMDKLNSSREALILWGRSGFKERRHRIEELEQLLHNLRSMPCTGDNKRVEDKVRRELEALILEEEVYWRQRGKIQWLKGGDKNTSFFHAAASTRKRINSIHRLRDAHGNWLEEVEDIQGWIKTYFRGVFRSGNPSEEDMEAGTTALSPRVTEEMGDELLQPFSEEEVTNALFHMAPLKSPGPDGMPSIFFHKHWYILKNDIIKCTLSILNNLEMMHDINHTSIVLIPKCNNAENLSQFRPISLCNVSYKVASKALANRIKPLLDKIISPTQAAFVLGRLISDNVLLAYEINHFLHSRRKSRNGHAIIKLDISKAYDKIEWSFLKRVLLKLGFPEKIINLILLCVSSVSYSFILSGRKFGHIIPQRGLRQGDPLSPYLFLLCTEAFSSLIHRAKTSGRLKGVNISRHAPSISHLLFADDTFICCQSSHAAMVCIKEILECYGRASGQEVNLQKSTAVFSRNIQAEQQENLSAILEIQCEEKHDKYLGLPSIVGKSKRAIFNCIRDRVWSRIQGWNDKILSQAGKSILIKSVLQAIPTYAMACFRLPYTLINEIQSMIADYLWHHRDERKIHWIAWRKLCTQKKHGGLGFRDLKAFNAAMLAKQFWRILTEPERLLSRVLKERYFPNSTILEAKLGNNPSFTWRSIIATKDIIKRGARWRVGTGQNINIWTDPWIPRSFCFKVITPFTPNLEITTVDSLIDPDTKQWNK</sequence>
<dbReference type="CDD" id="cd01650">
    <property type="entry name" value="RT_nLTR_like"/>
    <property type="match status" value="1"/>
</dbReference>
<dbReference type="InterPro" id="IPR036691">
    <property type="entry name" value="Endo/exonu/phosph_ase_sf"/>
</dbReference>
<gene>
    <name evidence="2" type="ORF">Slati_3703800</name>
</gene>
<dbReference type="PANTHER" id="PTHR33116">
    <property type="entry name" value="REVERSE TRANSCRIPTASE ZINC-BINDING DOMAIN-CONTAINING PROTEIN-RELATED-RELATED"/>
    <property type="match status" value="1"/>
</dbReference>
<feature type="domain" description="Reverse transcriptase" evidence="1">
    <location>
        <begin position="483"/>
        <end position="765"/>
    </location>
</feature>
<dbReference type="PROSITE" id="PS50878">
    <property type="entry name" value="RT_POL"/>
    <property type="match status" value="1"/>
</dbReference>
<comment type="caution">
    <text evidence="2">The sequence shown here is derived from an EMBL/GenBank/DDBJ whole genome shotgun (WGS) entry which is preliminary data.</text>
</comment>
<name>A0AAW2U1J1_9LAMI</name>
<dbReference type="InterPro" id="IPR000477">
    <property type="entry name" value="RT_dom"/>
</dbReference>
<dbReference type="EMBL" id="JACGWN010000013">
    <property type="protein sequence ID" value="KAL0411141.1"/>
    <property type="molecule type" value="Genomic_DNA"/>
</dbReference>
<dbReference type="PANTHER" id="PTHR33116:SF86">
    <property type="entry name" value="REVERSE TRANSCRIPTASE DOMAIN-CONTAINING PROTEIN"/>
    <property type="match status" value="1"/>
</dbReference>
<dbReference type="GO" id="GO:0003824">
    <property type="term" value="F:catalytic activity"/>
    <property type="evidence" value="ECO:0007669"/>
    <property type="project" value="InterPro"/>
</dbReference>
<proteinExistence type="predicted"/>
<evidence type="ECO:0000259" key="1">
    <source>
        <dbReference type="PROSITE" id="PS50878"/>
    </source>
</evidence>
<dbReference type="InterPro" id="IPR043502">
    <property type="entry name" value="DNA/RNA_pol_sf"/>
</dbReference>
<dbReference type="SUPFAM" id="SSF56219">
    <property type="entry name" value="DNase I-like"/>
    <property type="match status" value="1"/>
</dbReference>
<evidence type="ECO:0000313" key="2">
    <source>
        <dbReference type="EMBL" id="KAL0411141.1"/>
    </source>
</evidence>
<dbReference type="Pfam" id="PF00078">
    <property type="entry name" value="RVT_1"/>
    <property type="match status" value="1"/>
</dbReference>
<dbReference type="AlphaFoldDB" id="A0AAW2U1J1"/>
<dbReference type="SUPFAM" id="SSF56672">
    <property type="entry name" value="DNA/RNA polymerases"/>
    <property type="match status" value="1"/>
</dbReference>
<dbReference type="InterPro" id="IPR005135">
    <property type="entry name" value="Endo/exonuclease/phosphatase"/>
</dbReference>
<reference evidence="2" key="2">
    <citation type="journal article" date="2024" name="Plant">
        <title>Genomic evolution and insights into agronomic trait innovations of Sesamum species.</title>
        <authorList>
            <person name="Miao H."/>
            <person name="Wang L."/>
            <person name="Qu L."/>
            <person name="Liu H."/>
            <person name="Sun Y."/>
            <person name="Le M."/>
            <person name="Wang Q."/>
            <person name="Wei S."/>
            <person name="Zheng Y."/>
            <person name="Lin W."/>
            <person name="Duan Y."/>
            <person name="Cao H."/>
            <person name="Xiong S."/>
            <person name="Wang X."/>
            <person name="Wei L."/>
            <person name="Li C."/>
            <person name="Ma Q."/>
            <person name="Ju M."/>
            <person name="Zhao R."/>
            <person name="Li G."/>
            <person name="Mu C."/>
            <person name="Tian Q."/>
            <person name="Mei H."/>
            <person name="Zhang T."/>
            <person name="Gao T."/>
            <person name="Zhang H."/>
        </authorList>
    </citation>
    <scope>NUCLEOTIDE SEQUENCE</scope>
    <source>
        <strain evidence="2">KEN1</strain>
    </source>
</reference>
<dbReference type="Pfam" id="PF03372">
    <property type="entry name" value="Exo_endo_phos"/>
    <property type="match status" value="1"/>
</dbReference>
<reference evidence="2" key="1">
    <citation type="submission" date="2020-06" db="EMBL/GenBank/DDBJ databases">
        <authorList>
            <person name="Li T."/>
            <person name="Hu X."/>
            <person name="Zhang T."/>
            <person name="Song X."/>
            <person name="Zhang H."/>
            <person name="Dai N."/>
            <person name="Sheng W."/>
            <person name="Hou X."/>
            <person name="Wei L."/>
        </authorList>
    </citation>
    <scope>NUCLEOTIDE SEQUENCE</scope>
    <source>
        <strain evidence="2">KEN1</strain>
        <tissue evidence="2">Leaf</tissue>
    </source>
</reference>
<accession>A0AAW2U1J1</accession>
<protein>
    <submittedName>
        <fullName evidence="2">Mitochondrial protein</fullName>
    </submittedName>
</protein>
<dbReference type="Gene3D" id="3.60.10.10">
    <property type="entry name" value="Endonuclease/exonuclease/phosphatase"/>
    <property type="match status" value="1"/>
</dbReference>